<gene>
    <name evidence="1" type="ORF">H5410_040118</name>
</gene>
<evidence type="ECO:0000313" key="1">
    <source>
        <dbReference type="EMBL" id="KAG5589604.1"/>
    </source>
</evidence>
<reference evidence="1 2" key="1">
    <citation type="submission" date="2020-09" db="EMBL/GenBank/DDBJ databases">
        <title>De no assembly of potato wild relative species, Solanum commersonii.</title>
        <authorList>
            <person name="Cho K."/>
        </authorList>
    </citation>
    <scope>NUCLEOTIDE SEQUENCE [LARGE SCALE GENOMIC DNA]</scope>
    <source>
        <strain evidence="1">LZ3.2</strain>
        <tissue evidence="1">Leaf</tissue>
    </source>
</reference>
<name>A0A9J5XQF6_SOLCO</name>
<dbReference type="EMBL" id="JACXVP010000008">
    <property type="protein sequence ID" value="KAG5589604.1"/>
    <property type="molecule type" value="Genomic_DNA"/>
</dbReference>
<evidence type="ECO:0000313" key="2">
    <source>
        <dbReference type="Proteomes" id="UP000824120"/>
    </source>
</evidence>
<proteinExistence type="predicted"/>
<keyword evidence="2" id="KW-1185">Reference proteome</keyword>
<sequence>MNNDAINLNLLYKEFLQHFVWSSSYKMWSRRKQRLTIGRIVTCHPTEGERYYLRLLLMNIRGPKSYEALRTVDGKCYTTFREAAEKKGLLYSDNNLIDCMSEAVSYQMPYSLRRLFATLLVYCNPGNPKDLWKKIEDSMSEDFKRISTISKTNIQQSILNHINEVLLSMGHNINEFKDIFGNIQHFVHI</sequence>
<dbReference type="OrthoDB" id="2439059at2759"/>
<organism evidence="1 2">
    <name type="scientific">Solanum commersonii</name>
    <name type="common">Commerson's wild potato</name>
    <name type="synonym">Commerson's nightshade</name>
    <dbReference type="NCBI Taxonomy" id="4109"/>
    <lineage>
        <taxon>Eukaryota</taxon>
        <taxon>Viridiplantae</taxon>
        <taxon>Streptophyta</taxon>
        <taxon>Embryophyta</taxon>
        <taxon>Tracheophyta</taxon>
        <taxon>Spermatophyta</taxon>
        <taxon>Magnoliopsida</taxon>
        <taxon>eudicotyledons</taxon>
        <taxon>Gunneridae</taxon>
        <taxon>Pentapetalae</taxon>
        <taxon>asterids</taxon>
        <taxon>lamiids</taxon>
        <taxon>Solanales</taxon>
        <taxon>Solanaceae</taxon>
        <taxon>Solanoideae</taxon>
        <taxon>Solaneae</taxon>
        <taxon>Solanum</taxon>
    </lineage>
</organism>
<protein>
    <submittedName>
        <fullName evidence="1">Uncharacterized protein</fullName>
    </submittedName>
</protein>
<comment type="caution">
    <text evidence="1">The sequence shown here is derived from an EMBL/GenBank/DDBJ whole genome shotgun (WGS) entry which is preliminary data.</text>
</comment>
<accession>A0A9J5XQF6</accession>
<dbReference type="PANTHER" id="PTHR10492:SF100">
    <property type="entry name" value="ATP-DEPENDENT DNA HELICASE"/>
    <property type="match status" value="1"/>
</dbReference>
<dbReference type="Proteomes" id="UP000824120">
    <property type="component" value="Chromosome 8"/>
</dbReference>
<dbReference type="AlphaFoldDB" id="A0A9J5XQF6"/>
<dbReference type="PANTHER" id="PTHR10492">
    <property type="match status" value="1"/>
</dbReference>